<organism evidence="1 2">
    <name type="scientific">Dendrolimus kikuchii</name>
    <dbReference type="NCBI Taxonomy" id="765133"/>
    <lineage>
        <taxon>Eukaryota</taxon>
        <taxon>Metazoa</taxon>
        <taxon>Ecdysozoa</taxon>
        <taxon>Arthropoda</taxon>
        <taxon>Hexapoda</taxon>
        <taxon>Insecta</taxon>
        <taxon>Pterygota</taxon>
        <taxon>Neoptera</taxon>
        <taxon>Endopterygota</taxon>
        <taxon>Lepidoptera</taxon>
        <taxon>Glossata</taxon>
        <taxon>Ditrysia</taxon>
        <taxon>Bombycoidea</taxon>
        <taxon>Lasiocampidae</taxon>
        <taxon>Dendrolimus</taxon>
    </lineage>
</organism>
<reference evidence="1 2" key="1">
    <citation type="journal article" date="2021" name="Front. Genet.">
        <title>Chromosome-Level Genome Assembly Reveals Significant Gene Expansion in the Toll and IMD Signaling Pathways of Dendrolimus kikuchii.</title>
        <authorList>
            <person name="Zhou J."/>
            <person name="Wu P."/>
            <person name="Xiong Z."/>
            <person name="Liu N."/>
            <person name="Zhao N."/>
            <person name="Ji M."/>
            <person name="Qiu Y."/>
            <person name="Yang B."/>
        </authorList>
    </citation>
    <scope>NUCLEOTIDE SEQUENCE [LARGE SCALE GENOMIC DNA]</scope>
    <source>
        <strain evidence="1">Ann1</strain>
    </source>
</reference>
<comment type="caution">
    <text evidence="1">The sequence shown here is derived from an EMBL/GenBank/DDBJ whole genome shotgun (WGS) entry which is preliminary data.</text>
</comment>
<sequence>MCRGLQLADEQYHSMPKLFELDDYEQCLTNSRGVFCLGTFDLLPYKNDKLLETIKIFSSNKYHFNHTLVHRGFCLPNRCGYTTEKSPKDHFANCVDNITKTQYGLKTNLTDFDYCKEASRTTKGKIDVWDIVFACVTAAILFCCLVGTVYEVIKRGEKEKNRYLVSWSVITNWKRLVADYADGDPRLSALKPIQGMKSMTLLLVMLAHSVFAYHIAYVYNPQFLEKASHDIGSAYFQNGTNIVQTFFMVSSFLFTYNLLLFCESNKQKQLSLKMLPKCLMHRVVRITPVYMFVLGAASTWLRFASDGPLWSPLIEAECTRCRQKLWSHALYISNFYKPDLRCFIHTWFLAVDMQLYVVCAILVLSLGRWPRAAMKVTVGFFIVSIMMNFVIINIFDLKPMVALMFPEYLHVQFLGEKSFKWLYAAPWDSLPSALVGVFVAFRHYTLQQDEYKPDQSKLLRILYRLSVPAMFLWVLGGYFLKSAGTYWVAVYAAVDRPLFTSMCAFAMYGFINKIDFVWWKFLSWRGFEILGRMSLSVYLVHWLYGLMLVGMNSHLLPASIHDIGGHFLYTSLISYLTAIPLYILVELPLQKFSQAFFT</sequence>
<keyword evidence="2" id="KW-1185">Reference proteome</keyword>
<name>A0ACC1CPP7_9NEOP</name>
<dbReference type="Proteomes" id="UP000824533">
    <property type="component" value="Linkage Group LG20"/>
</dbReference>
<gene>
    <name evidence="1" type="ORF">K1T71_011555</name>
</gene>
<proteinExistence type="predicted"/>
<evidence type="ECO:0000313" key="2">
    <source>
        <dbReference type="Proteomes" id="UP000824533"/>
    </source>
</evidence>
<evidence type="ECO:0000313" key="1">
    <source>
        <dbReference type="EMBL" id="KAJ0173379.1"/>
    </source>
</evidence>
<accession>A0ACC1CPP7</accession>
<protein>
    <submittedName>
        <fullName evidence="1">Uncharacterized protein</fullName>
    </submittedName>
</protein>
<dbReference type="EMBL" id="CM034406">
    <property type="protein sequence ID" value="KAJ0173379.1"/>
    <property type="molecule type" value="Genomic_DNA"/>
</dbReference>